<evidence type="ECO:0000259" key="2">
    <source>
        <dbReference type="Pfam" id="PF20516"/>
    </source>
</evidence>
<evidence type="ECO:0000313" key="3">
    <source>
        <dbReference type="EMBL" id="CAI4215959.1"/>
    </source>
</evidence>
<dbReference type="Proteomes" id="UP000838763">
    <property type="component" value="Unassembled WGS sequence"/>
</dbReference>
<organism evidence="3 4">
    <name type="scientific">Parascedosporium putredinis</name>
    <dbReference type="NCBI Taxonomy" id="1442378"/>
    <lineage>
        <taxon>Eukaryota</taxon>
        <taxon>Fungi</taxon>
        <taxon>Dikarya</taxon>
        <taxon>Ascomycota</taxon>
        <taxon>Pezizomycotina</taxon>
        <taxon>Sordariomycetes</taxon>
        <taxon>Hypocreomycetidae</taxon>
        <taxon>Microascales</taxon>
        <taxon>Microascaceae</taxon>
        <taxon>Parascedosporium</taxon>
    </lineage>
</organism>
<dbReference type="InterPro" id="IPR046797">
    <property type="entry name" value="PDDEXK_12"/>
</dbReference>
<proteinExistence type="predicted"/>
<name>A0A9P1H3E9_9PEZI</name>
<dbReference type="Pfam" id="PF20516">
    <property type="entry name" value="PDDEXK_12"/>
    <property type="match status" value="1"/>
</dbReference>
<feature type="region of interest" description="Disordered" evidence="1">
    <location>
        <begin position="224"/>
        <end position="254"/>
    </location>
</feature>
<sequence>MLEVLEGLEMGSVGIFPPSLKAEIESETSKGTLPRIPAYMFDDTGERDRLGPSPILSDIMTVVEDAEHCVRTGQTEDGWNALVHHPLLRLSLHGGRRRGPSLLDSRLCTSAKIISRYMPATPRKSRRVDFCMVCCPDQVKTEAEAVAAITSLREKLPGSSINHTDAAILSDTPIAISIEVKKDGGDEQRQALQLAIWQVSQWNMWSQLIEGRLLSVAATDTHGRNLQSSDSGNSQAIGTDSDAPGEANPASETAHDECNRLLRQLPFLPAISVRGHAWYLAATSRNGAETILWSDYPIGTTRSIIGVYKIIYVLQKLKCYIEDTYWPWYKRVLLKIQKEAVLPP</sequence>
<dbReference type="OrthoDB" id="4161186at2759"/>
<evidence type="ECO:0000313" key="4">
    <source>
        <dbReference type="Proteomes" id="UP000838763"/>
    </source>
</evidence>
<feature type="domain" description="PD-(D/E)XK nuclease-like" evidence="2">
    <location>
        <begin position="38"/>
        <end position="326"/>
    </location>
</feature>
<dbReference type="AlphaFoldDB" id="A0A9P1H3E9"/>
<reference evidence="3" key="1">
    <citation type="submission" date="2022-11" db="EMBL/GenBank/DDBJ databases">
        <authorList>
            <person name="Scott C."/>
            <person name="Bruce N."/>
        </authorList>
    </citation>
    <scope>NUCLEOTIDE SEQUENCE</scope>
</reference>
<accession>A0A9P1H3E9</accession>
<protein>
    <recommendedName>
        <fullName evidence="2">PD-(D/E)XK nuclease-like domain-containing protein</fullName>
    </recommendedName>
</protein>
<evidence type="ECO:0000256" key="1">
    <source>
        <dbReference type="SAM" id="MobiDB-lite"/>
    </source>
</evidence>
<comment type="caution">
    <text evidence="3">The sequence shown here is derived from an EMBL/GenBank/DDBJ whole genome shotgun (WGS) entry which is preliminary data.</text>
</comment>
<keyword evidence="4" id="KW-1185">Reference proteome</keyword>
<gene>
    <name evidence="3" type="ORF">PPNO1_LOCUS5632</name>
</gene>
<dbReference type="EMBL" id="CALLCH030000014">
    <property type="protein sequence ID" value="CAI4215959.1"/>
    <property type="molecule type" value="Genomic_DNA"/>
</dbReference>
<feature type="compositionally biased region" description="Polar residues" evidence="1">
    <location>
        <begin position="224"/>
        <end position="238"/>
    </location>
</feature>